<feature type="compositionally biased region" description="Polar residues" evidence="8">
    <location>
        <begin position="168"/>
        <end position="205"/>
    </location>
</feature>
<evidence type="ECO:0000313" key="10">
    <source>
        <dbReference type="EMBL" id="PSB21757.1"/>
    </source>
</evidence>
<dbReference type="GO" id="GO:0022857">
    <property type="term" value="F:transmembrane transporter activity"/>
    <property type="evidence" value="ECO:0007669"/>
    <property type="project" value="InterPro"/>
</dbReference>
<keyword evidence="7" id="KW-0813">Transport</keyword>
<protein>
    <submittedName>
        <fullName evidence="10">Biopolymer transporter ExbD</fullName>
    </submittedName>
</protein>
<feature type="region of interest" description="Disordered" evidence="8">
    <location>
        <begin position="130"/>
        <end position="211"/>
    </location>
</feature>
<organism evidence="10 11">
    <name type="scientific">Phormidesmis priestleyi ULC007</name>
    <dbReference type="NCBI Taxonomy" id="1920490"/>
    <lineage>
        <taxon>Bacteria</taxon>
        <taxon>Bacillati</taxon>
        <taxon>Cyanobacteriota</taxon>
        <taxon>Cyanophyceae</taxon>
        <taxon>Leptolyngbyales</taxon>
        <taxon>Leptolyngbyaceae</taxon>
        <taxon>Phormidesmis</taxon>
    </lineage>
</organism>
<dbReference type="Proteomes" id="UP000238634">
    <property type="component" value="Unassembled WGS sequence"/>
</dbReference>
<keyword evidence="7" id="KW-0653">Protein transport</keyword>
<feature type="transmembrane region" description="Helical" evidence="9">
    <location>
        <begin position="12"/>
        <end position="35"/>
    </location>
</feature>
<evidence type="ECO:0000256" key="5">
    <source>
        <dbReference type="ARBA" id="ARBA00022989"/>
    </source>
</evidence>
<dbReference type="Pfam" id="PF02472">
    <property type="entry name" value="ExbD"/>
    <property type="match status" value="1"/>
</dbReference>
<keyword evidence="3" id="KW-1003">Cell membrane</keyword>
<evidence type="ECO:0000256" key="4">
    <source>
        <dbReference type="ARBA" id="ARBA00022692"/>
    </source>
</evidence>
<name>A0A2T1DMM4_9CYAN</name>
<keyword evidence="11" id="KW-1185">Reference proteome</keyword>
<keyword evidence="5 9" id="KW-1133">Transmembrane helix</keyword>
<dbReference type="AlphaFoldDB" id="A0A2T1DMM4"/>
<evidence type="ECO:0000256" key="2">
    <source>
        <dbReference type="ARBA" id="ARBA00005811"/>
    </source>
</evidence>
<evidence type="ECO:0000256" key="6">
    <source>
        <dbReference type="ARBA" id="ARBA00023136"/>
    </source>
</evidence>
<sequence length="211" mass="22604">MKINLDASQDEAQIQIIPLIDVIFCILTFFILAALQLTRREGINLDLPTASTGTPQNQEMLVVNIDSTGLTSVKNQPVDRVQLYQVLQNYHQQNPQGLLVLSASQTSFYNDVIQVLDVLRAVGGDRVALETAPQTSPSPNQNPAIPGQTPLNPGLTTPAPSIDPLNPQPSLNPISPTSPNLQPTNPSQVPTGQSPVSPQQSTPTVPSIPPQ</sequence>
<dbReference type="Gene3D" id="3.30.420.270">
    <property type="match status" value="1"/>
</dbReference>
<evidence type="ECO:0000256" key="9">
    <source>
        <dbReference type="SAM" id="Phobius"/>
    </source>
</evidence>
<comment type="caution">
    <text evidence="10">The sequence shown here is derived from an EMBL/GenBank/DDBJ whole genome shotgun (WGS) entry which is preliminary data.</text>
</comment>
<comment type="subcellular location">
    <subcellularLocation>
        <location evidence="1">Cell membrane</location>
        <topology evidence="1">Single-pass membrane protein</topology>
    </subcellularLocation>
    <subcellularLocation>
        <location evidence="7">Cell membrane</location>
        <topology evidence="7">Single-pass type II membrane protein</topology>
    </subcellularLocation>
</comment>
<evidence type="ECO:0000313" key="11">
    <source>
        <dbReference type="Proteomes" id="UP000238634"/>
    </source>
</evidence>
<dbReference type="RefSeq" id="WP_073069606.1">
    <property type="nucleotide sequence ID" value="NZ_MPPI01000002.1"/>
</dbReference>
<dbReference type="EMBL" id="PVWG01000002">
    <property type="protein sequence ID" value="PSB21757.1"/>
    <property type="molecule type" value="Genomic_DNA"/>
</dbReference>
<evidence type="ECO:0000256" key="1">
    <source>
        <dbReference type="ARBA" id="ARBA00004162"/>
    </source>
</evidence>
<dbReference type="PANTHER" id="PTHR30558:SF3">
    <property type="entry name" value="BIOPOLYMER TRANSPORT PROTEIN EXBD-RELATED"/>
    <property type="match status" value="1"/>
</dbReference>
<dbReference type="GO" id="GO:0005886">
    <property type="term" value="C:plasma membrane"/>
    <property type="evidence" value="ECO:0007669"/>
    <property type="project" value="UniProtKB-SubCell"/>
</dbReference>
<gene>
    <name evidence="10" type="ORF">C7B65_03450</name>
</gene>
<evidence type="ECO:0000256" key="3">
    <source>
        <dbReference type="ARBA" id="ARBA00022475"/>
    </source>
</evidence>
<accession>A0A2T1DMM4</accession>
<evidence type="ECO:0000256" key="7">
    <source>
        <dbReference type="RuleBase" id="RU003879"/>
    </source>
</evidence>
<dbReference type="GO" id="GO:0015031">
    <property type="term" value="P:protein transport"/>
    <property type="evidence" value="ECO:0007669"/>
    <property type="project" value="UniProtKB-KW"/>
</dbReference>
<keyword evidence="4 7" id="KW-0812">Transmembrane</keyword>
<reference evidence="10 11" key="2">
    <citation type="submission" date="2018-03" db="EMBL/GenBank/DDBJ databases">
        <title>The ancient ancestry and fast evolution of plastids.</title>
        <authorList>
            <person name="Moore K.R."/>
            <person name="Magnabosco C."/>
            <person name="Momper L."/>
            <person name="Gold D.A."/>
            <person name="Bosak T."/>
            <person name="Fournier G.P."/>
        </authorList>
    </citation>
    <scope>NUCLEOTIDE SEQUENCE [LARGE SCALE GENOMIC DNA]</scope>
    <source>
        <strain evidence="10 11">ULC007</strain>
    </source>
</reference>
<keyword evidence="6 9" id="KW-0472">Membrane</keyword>
<dbReference type="PANTHER" id="PTHR30558">
    <property type="entry name" value="EXBD MEMBRANE COMPONENT OF PMF-DRIVEN MACROMOLECULE IMPORT SYSTEM"/>
    <property type="match status" value="1"/>
</dbReference>
<evidence type="ECO:0000256" key="8">
    <source>
        <dbReference type="SAM" id="MobiDB-lite"/>
    </source>
</evidence>
<dbReference type="InterPro" id="IPR003400">
    <property type="entry name" value="ExbD"/>
</dbReference>
<dbReference type="STRING" id="1920490.GCA_001895925_01678"/>
<dbReference type="OrthoDB" id="1682382at2"/>
<reference evidence="10 11" key="1">
    <citation type="submission" date="2018-02" db="EMBL/GenBank/DDBJ databases">
        <authorList>
            <person name="Cohen D.B."/>
            <person name="Kent A.D."/>
        </authorList>
    </citation>
    <scope>NUCLEOTIDE SEQUENCE [LARGE SCALE GENOMIC DNA]</scope>
    <source>
        <strain evidence="10 11">ULC007</strain>
    </source>
</reference>
<comment type="similarity">
    <text evidence="2 7">Belongs to the ExbD/TolR family.</text>
</comment>
<feature type="compositionally biased region" description="Polar residues" evidence="8">
    <location>
        <begin position="132"/>
        <end position="159"/>
    </location>
</feature>
<proteinExistence type="inferred from homology"/>